<organism evidence="3 4">
    <name type="scientific">Synchytrium microbalum</name>
    <dbReference type="NCBI Taxonomy" id="1806994"/>
    <lineage>
        <taxon>Eukaryota</taxon>
        <taxon>Fungi</taxon>
        <taxon>Fungi incertae sedis</taxon>
        <taxon>Chytridiomycota</taxon>
        <taxon>Chytridiomycota incertae sedis</taxon>
        <taxon>Chytridiomycetes</taxon>
        <taxon>Synchytriales</taxon>
        <taxon>Synchytriaceae</taxon>
        <taxon>Synchytrium</taxon>
    </lineage>
</organism>
<evidence type="ECO:0000313" key="4">
    <source>
        <dbReference type="Proteomes" id="UP000319731"/>
    </source>
</evidence>
<gene>
    <name evidence="3" type="ORF">SmJEL517_g00483</name>
</gene>
<evidence type="ECO:0000256" key="1">
    <source>
        <dbReference type="SAM" id="MobiDB-lite"/>
    </source>
</evidence>
<dbReference type="GeneID" id="42001709"/>
<name>A0A507C9H4_9FUNG</name>
<dbReference type="Proteomes" id="UP000319731">
    <property type="component" value="Unassembled WGS sequence"/>
</dbReference>
<feature type="region of interest" description="Disordered" evidence="1">
    <location>
        <begin position="444"/>
        <end position="475"/>
    </location>
</feature>
<reference evidence="3 4" key="1">
    <citation type="journal article" date="2019" name="Sci. Rep.">
        <title>Comparative genomics of chytrid fungi reveal insights into the obligate biotrophic and pathogenic lifestyle of Synchytrium endobioticum.</title>
        <authorList>
            <person name="van de Vossenberg B.T.L.H."/>
            <person name="Warris S."/>
            <person name="Nguyen H.D.T."/>
            <person name="van Gent-Pelzer M.P.E."/>
            <person name="Joly D.L."/>
            <person name="van de Geest H.C."/>
            <person name="Bonants P.J.M."/>
            <person name="Smith D.S."/>
            <person name="Levesque C.A."/>
            <person name="van der Lee T.A.J."/>
        </authorList>
    </citation>
    <scope>NUCLEOTIDE SEQUENCE [LARGE SCALE GENOMIC DNA]</scope>
    <source>
        <strain evidence="3 4">JEL517</strain>
    </source>
</reference>
<dbReference type="EMBL" id="QEAO01000002">
    <property type="protein sequence ID" value="TPX37727.1"/>
    <property type="molecule type" value="Genomic_DNA"/>
</dbReference>
<sequence length="555" mass="57625">MLGLKYSITTVAVAFLLTVTLTYGQDCQLIIPQNALTSAGLSTPYQLKGTNCIQTVAVSSAFVEAAIYDPNNSTYPIVAYSPLVITQGTTPAAAPVPITLPVGAIVALWFGFNGDTLTLVDSNGGADLSAAKCVNGLAGSVFGQFSACNAEAFFAATLSKNLVPALGNIQNGANVGQPCPTTRSFFVVDQDQSDNVITSYLNVGSKSAQNTVINRANLNGAADPNGSDNGLLVNFMLPALGCTPATVPDLTDPGSMKGALALNELGANQFQASPIALVPLGDPMTLVDGQLSLAKTNLYRVQVGQPQAATAADADTTSYCTNLKNVGAKFIIDNKAIFQGASPDTAVSTTLFGFLSNRLVESWANLNCPTYTGLAAPISLVMDANNLVTDASLVSDTKLIASPVKGSSVSTPSARRVGRLRPLATNSRNPRASPTCSEAIQISRVRASPTARSSHTENGWRPSQTHNATIPSHTDVTAKASQIINAIKQAETNNTAKASQIINAIKHAITDNTARASHSAAVQNNANAATPSKAVTHQFWAKYTGAAKRNQSSAP</sequence>
<feature type="signal peptide" evidence="2">
    <location>
        <begin position="1"/>
        <end position="24"/>
    </location>
</feature>
<protein>
    <submittedName>
        <fullName evidence="3">Uncharacterized protein</fullName>
    </submittedName>
</protein>
<evidence type="ECO:0000313" key="3">
    <source>
        <dbReference type="EMBL" id="TPX37727.1"/>
    </source>
</evidence>
<dbReference type="RefSeq" id="XP_031027638.1">
    <property type="nucleotide sequence ID" value="XM_031166412.1"/>
</dbReference>
<dbReference type="AlphaFoldDB" id="A0A507C9H4"/>
<accession>A0A507C9H4</accession>
<keyword evidence="4" id="KW-1185">Reference proteome</keyword>
<evidence type="ECO:0000256" key="2">
    <source>
        <dbReference type="SAM" id="SignalP"/>
    </source>
</evidence>
<feature type="chain" id="PRO_5021201211" evidence="2">
    <location>
        <begin position="25"/>
        <end position="555"/>
    </location>
</feature>
<proteinExistence type="predicted"/>
<keyword evidence="2" id="KW-0732">Signal</keyword>
<dbReference type="OrthoDB" id="2399191at2759"/>
<feature type="compositionally biased region" description="Polar residues" evidence="1">
    <location>
        <begin position="450"/>
        <end position="475"/>
    </location>
</feature>
<comment type="caution">
    <text evidence="3">The sequence shown here is derived from an EMBL/GenBank/DDBJ whole genome shotgun (WGS) entry which is preliminary data.</text>
</comment>